<dbReference type="InterPro" id="IPR004254">
    <property type="entry name" value="AdipoR/HlyIII-related"/>
</dbReference>
<accession>A0ABT0U0L5</accession>
<dbReference type="Proteomes" id="UP001202961">
    <property type="component" value="Unassembled WGS sequence"/>
</dbReference>
<evidence type="ECO:0000256" key="2">
    <source>
        <dbReference type="ARBA" id="ARBA00022692"/>
    </source>
</evidence>
<reference evidence="6 7" key="1">
    <citation type="journal article" date="2022" name="Syst. Appl. Microbiol.">
        <title>Rhodopirellula aestuarii sp. nov., a novel member of the genus Rhodopirellula isolated from brackish sediments collected in the Tagus River estuary, Portugal.</title>
        <authorList>
            <person name="Vitorino I.R."/>
            <person name="Klimek D."/>
            <person name="Calusinska M."/>
            <person name="Lobo-da-Cunha A."/>
            <person name="Vasconcelos V."/>
            <person name="Lage O.M."/>
        </authorList>
    </citation>
    <scope>NUCLEOTIDE SEQUENCE [LARGE SCALE GENOMIC DNA]</scope>
    <source>
        <strain evidence="6 7">ICT_H3.1</strain>
    </source>
</reference>
<comment type="subcellular location">
    <subcellularLocation>
        <location evidence="1">Membrane</location>
        <topology evidence="1">Multi-pass membrane protein</topology>
    </subcellularLocation>
</comment>
<feature type="transmembrane region" description="Helical" evidence="5">
    <location>
        <begin position="186"/>
        <end position="205"/>
    </location>
</feature>
<feature type="transmembrane region" description="Helical" evidence="5">
    <location>
        <begin position="44"/>
        <end position="63"/>
    </location>
</feature>
<name>A0ABT0U0L5_9BACT</name>
<keyword evidence="7" id="KW-1185">Reference proteome</keyword>
<dbReference type="PANTHER" id="PTHR20855">
    <property type="entry name" value="ADIPOR/PROGESTIN RECEPTOR-RELATED"/>
    <property type="match status" value="1"/>
</dbReference>
<comment type="caution">
    <text evidence="6">The sequence shown here is derived from an EMBL/GenBank/DDBJ whole genome shotgun (WGS) entry which is preliminary data.</text>
</comment>
<organism evidence="6 7">
    <name type="scientific">Aporhodopirellula aestuarii</name>
    <dbReference type="NCBI Taxonomy" id="2950107"/>
    <lineage>
        <taxon>Bacteria</taxon>
        <taxon>Pseudomonadati</taxon>
        <taxon>Planctomycetota</taxon>
        <taxon>Planctomycetia</taxon>
        <taxon>Pirellulales</taxon>
        <taxon>Pirellulaceae</taxon>
        <taxon>Aporhodopirellula</taxon>
    </lineage>
</organism>
<protein>
    <submittedName>
        <fullName evidence="6">Hemolysin III family protein</fullName>
    </submittedName>
</protein>
<evidence type="ECO:0000256" key="4">
    <source>
        <dbReference type="ARBA" id="ARBA00023136"/>
    </source>
</evidence>
<evidence type="ECO:0000256" key="1">
    <source>
        <dbReference type="ARBA" id="ARBA00004141"/>
    </source>
</evidence>
<evidence type="ECO:0000313" key="7">
    <source>
        <dbReference type="Proteomes" id="UP001202961"/>
    </source>
</evidence>
<feature type="transmembrane region" description="Helical" evidence="5">
    <location>
        <begin position="217"/>
        <end position="237"/>
    </location>
</feature>
<gene>
    <name evidence="6" type="ORF">NB063_05640</name>
</gene>
<feature type="transmembrane region" description="Helical" evidence="5">
    <location>
        <begin position="69"/>
        <end position="90"/>
    </location>
</feature>
<keyword evidence="4 5" id="KW-0472">Membrane</keyword>
<evidence type="ECO:0000256" key="5">
    <source>
        <dbReference type="SAM" id="Phobius"/>
    </source>
</evidence>
<proteinExistence type="predicted"/>
<feature type="transmembrane region" description="Helical" evidence="5">
    <location>
        <begin position="111"/>
        <end position="130"/>
    </location>
</feature>
<keyword evidence="2 5" id="KW-0812">Transmembrane</keyword>
<sequence>MSNETIENPVMMAPRRTVLPEVVDAVMPDHDSPPIQPEQEWANAWTHGIAAAAWIGLSAWMVIRASETNLALAIACAAYGASVVGTFTCSTLSHTFLERPLLDRFRAWDQAMIYLMIVGTYTPIMVRYAVTEYRDFLLVLMWGYAFWGFAKKAFLSHRIHSISTVSYLMLGWLPAIPLYGRIPMNLFLYVLAGGVTYSLGVLFLINDRRVKYMHAVWHLFVISASIFHFVGVVRYVIDAPL</sequence>
<feature type="transmembrane region" description="Helical" evidence="5">
    <location>
        <begin position="162"/>
        <end position="180"/>
    </location>
</feature>
<evidence type="ECO:0000256" key="3">
    <source>
        <dbReference type="ARBA" id="ARBA00022989"/>
    </source>
</evidence>
<evidence type="ECO:0000313" key="6">
    <source>
        <dbReference type="EMBL" id="MCM2370105.1"/>
    </source>
</evidence>
<dbReference type="EMBL" id="JAMQBK010000016">
    <property type="protein sequence ID" value="MCM2370105.1"/>
    <property type="molecule type" value="Genomic_DNA"/>
</dbReference>
<feature type="transmembrane region" description="Helical" evidence="5">
    <location>
        <begin position="136"/>
        <end position="155"/>
    </location>
</feature>
<dbReference type="Pfam" id="PF03006">
    <property type="entry name" value="HlyIII"/>
    <property type="match status" value="1"/>
</dbReference>
<dbReference type="RefSeq" id="WP_250927776.1">
    <property type="nucleotide sequence ID" value="NZ_JAMQBK010000016.1"/>
</dbReference>
<keyword evidence="3 5" id="KW-1133">Transmembrane helix</keyword>
<dbReference type="PANTHER" id="PTHR20855:SF3">
    <property type="entry name" value="LD03007P"/>
    <property type="match status" value="1"/>
</dbReference>